<feature type="region of interest" description="Disordered" evidence="3">
    <location>
        <begin position="1498"/>
        <end position="1519"/>
    </location>
</feature>
<feature type="compositionally biased region" description="Basic and acidic residues" evidence="3">
    <location>
        <begin position="1419"/>
        <end position="1433"/>
    </location>
</feature>
<feature type="domain" description="Beta/gamma crystallin 'Greek key'" evidence="4">
    <location>
        <begin position="1969"/>
        <end position="2011"/>
    </location>
</feature>
<feature type="compositionally biased region" description="Polar residues" evidence="3">
    <location>
        <begin position="103"/>
        <end position="127"/>
    </location>
</feature>
<feature type="region of interest" description="Disordered" evidence="3">
    <location>
        <begin position="994"/>
        <end position="1027"/>
    </location>
</feature>
<feature type="compositionally biased region" description="Low complexity" evidence="3">
    <location>
        <begin position="1443"/>
        <end position="1454"/>
    </location>
</feature>
<reference evidence="5" key="1">
    <citation type="submission" date="2021-01" db="EMBL/GenBank/DDBJ databases">
        <authorList>
            <person name="Zahm M."/>
            <person name="Roques C."/>
            <person name="Cabau C."/>
            <person name="Klopp C."/>
            <person name="Donnadieu C."/>
            <person name="Jouanno E."/>
            <person name="Lampietro C."/>
            <person name="Louis A."/>
            <person name="Herpin A."/>
            <person name="Echchiki A."/>
            <person name="Berthelot C."/>
            <person name="Parey E."/>
            <person name="Roest-Crollius H."/>
            <person name="Braasch I."/>
            <person name="Postlethwait J."/>
            <person name="Bobe J."/>
            <person name="Montfort J."/>
            <person name="Bouchez O."/>
            <person name="Begum T."/>
            <person name="Mejri S."/>
            <person name="Adams A."/>
            <person name="Chen W.-J."/>
            <person name="Guiguen Y."/>
        </authorList>
    </citation>
    <scope>NUCLEOTIDE SEQUENCE</scope>
    <source>
        <strain evidence="5">YG-15Mar2019-1</strain>
        <tissue evidence="5">Brain</tissue>
    </source>
</reference>
<feature type="region of interest" description="Disordered" evidence="3">
    <location>
        <begin position="811"/>
        <end position="868"/>
    </location>
</feature>
<name>A0A9D3PHB8_MEGAT</name>
<dbReference type="InterPro" id="IPR050252">
    <property type="entry name" value="Beta/Gamma-Crystallin"/>
</dbReference>
<feature type="compositionally biased region" description="Low complexity" evidence="3">
    <location>
        <begin position="760"/>
        <end position="770"/>
    </location>
</feature>
<dbReference type="SMART" id="SM00247">
    <property type="entry name" value="XTALbg"/>
    <property type="match status" value="6"/>
</dbReference>
<feature type="compositionally biased region" description="Polar residues" evidence="3">
    <location>
        <begin position="512"/>
        <end position="523"/>
    </location>
</feature>
<sequence length="2328" mass="252501">MSAAIMSQSIEEETKELKHSEGLFCLSRGKSSSGTEYLSDPNKDIFPSCDRTPPPSDRGGLRTAVGGCGEEAKQVGVCLSGLRTQCRFSASGNSLAAERGETGSANSNRSGTSSLREVEAISSTGGSPTEDRNAKHLSTVSSPSAAKGSVFGSDCAVNSQRLQGHLEETSAVSGTEASRSQNVTQTTAKKHFQAISKAVLPKPFKTGSSSYKLNEFKKISLKPIIGGEDDCATLIGDSLESHSRATSSSAEDEDDVTMGRRNSGRRRSRKNSQGDRGSSRESTPAKGPSAEGASSEPEILHLGEEHAGAQGLNSPVHATCVSVIAEDAGTLEGGPSSCPQPDACSRIPGAGGGHAAEEQEPSGDADLDLLERRTETPESKRRSMKVSRVEKFFAKKVIVNSDPSPEGNEHIGEGFKKSSGDHDDRTKPTLSAEIEIPPHPKQANEEVKPIQATSKIADKISLFEGKAAKQPSVSYHGTQNVDGAPKSPRKFEPKGKVKVNRGFPNTGVVGRSPQSTDSDSANDGRSGFRSHGMAVVSDHLNKAGKLKDAVKSNSTSPLEPKGAKVRECVKNFLDQMEGRTDAVAGDNPIGKAQISDVLIIPTLGKVPVTGKCRIPRKTLSEEILASSPLEAPSMSQNDETDLKMHGENTSEPKHLAVKDMLPVSLSINDPKPSNKLKILGSPNQTPGADQSKEASPNKGSGRSGSKSKRRKSKEGTKSVSPIRDSNMQGEPGSKITTASEPDSKTVTAPQPDPKTDTTPKQKSKSITVPEVEPKTTTELEPESKDVTIPEVESKRIIVSDINTVIACEAKSETTAEPKHNSKTITAPVLDPKSGTAPELGSKAMKAPAAHELPDSMEGGGSQRQMLKSQLPKNVLPSSIKELCVLSRNDPSISKSKPKSRVMKPEDVFCPAHEMKEEVAKIAGEVSPTEPRSLVEKVSSDVIQEGSRLLFSSLAHLSEQGVGVEYDSFAPAMQAHSELKEPTTECLKFNANSNAKAEKNSENALKTVQPDQGYSTKYKPKGDSKKPEKDIELQTLMAPLTQQNLNIPNRKTPSDQPDSTLHAAAQTLLLELAGELQKHISLNPYCFSENQPSYLKNNQDEIVPLLPDKEQLPCSLLKSCDVGQPMKSEYQSETAIVHLEKTQKGKVISASQSQEEEQEKPQRPSSGSSVQSEHTVAQPISSPLPAAAQSNIYIEAKMGEEVASQPGSTSTDDIPFQHDEFHPATALKTTQQKAFVLPDPVNGSNVVSDPVTQFCSGSKSPLPPNSLSVRRDAPSSWLDVDLSFKHKQKSSKTELSSSISEDSLLDTSDEFKDFIENIKKLGAPFSLPLRRHSHLKAPSPPFAMPAIKEARFEKTFDPKEFQFGLRKNIGLKAPLPGMMVKLQNTDAKSQLKPKRASAEERSMLFKSLQTPSRLLREKHKLQDKQREEMEREEPSPVQSRLGRSSVFSSLMGSSSKTKQPDDQTDSTLTNAESSSEVLESSLPAPLTAAVHPVHSGLDRDSIAQPAAPGPSSSPIPSFSDVKPAHYLEKNLQQQLEKVELGPGSDLLNSKIQSEEMARTGVHLHMHQLSSPVPGGMDERIGADLHMMDKQCPKVPDVIPPSLLEAQGLQHSFPKVHGESLPRKGFHRRPGKIVIHQNAQFGGEVFEIFTDMPDATSLKLSPVISVRVVRGCWLLYEKPQFEGRCVPLEEGFTELGNVWAEGPEPEQSVSTAPIVIGSVRLAVRDYSIPQIDLFTELRGLGRRSTYYDEAIDICTFGIPRGTASIKVHSGVWLVYTQPGYQGLLAVLDVGEYPCPEAWGFHTPFVGSLKPLKMGGLTVENPSEIKALIYERPGFEGLRMEVDADVLGFGNKEETEDGNAKISASDTNKMTSVGSIKILGGLWVGYSQPWFEGRQYVLEEGEYADSGHWGGGPDQLLSLRPILADFQSPHLKLFSERDFGERGVRMDVFGPVSNIGDMEPGLKAQSIHVLGGIWVAFENAGFSGEVCILEKGQYSSPEDWGEQDFTLSSLQPVLLDDLRGAANFKVQLFSEQGFQGDVLSLEHSTPMLPEGFSLGSCKVHSGSWLGFEGLEFTDRMYVLEEGDYPTLRAMGCLHPGSAIRSLQTAGFEFSLPSITLHSKPSFRGKRMVLRAGVVNLQLTGCDSRIQSVLVEGGMWVLYEGCNYRGCQILLQPSEVGDWRNFSTWQRIGSLRPLIQKKMYIHLRNKEAGLLMSLTGALDDITLMRVQATEETGGVEQIWAYQDGMLRSKMLEGCCLGTSGSVVTAGSRLSMCPASQQQHQLWSITQDGLIRCSEKAHLVLELKGGQLYDKNLVILNEFDENKLNQRWLVEIL</sequence>
<dbReference type="PROSITE" id="PS50915">
    <property type="entry name" value="CRYSTALLIN_BETA_GAMMA"/>
    <property type="match status" value="7"/>
</dbReference>
<dbReference type="PANTHER" id="PTHR11818">
    <property type="entry name" value="BETA/GAMMA CRYSTALLIN"/>
    <property type="match status" value="1"/>
</dbReference>
<keyword evidence="6" id="KW-1185">Reference proteome</keyword>
<comment type="caution">
    <text evidence="5">The sequence shown here is derived from an EMBL/GenBank/DDBJ whole genome shotgun (WGS) entry which is preliminary data.</text>
</comment>
<accession>A0A9D3PHB8</accession>
<feature type="compositionally biased region" description="Polar residues" evidence="3">
    <location>
        <begin position="717"/>
        <end position="746"/>
    </location>
</feature>
<feature type="compositionally biased region" description="Basic and acidic residues" evidence="3">
    <location>
        <begin position="298"/>
        <end position="307"/>
    </location>
</feature>
<protein>
    <recommendedName>
        <fullName evidence="4">Beta/gamma crystallin 'Greek key' domain-containing protein</fullName>
    </recommendedName>
</protein>
<dbReference type="InterPro" id="IPR035992">
    <property type="entry name" value="Ricin_B-like_lectins"/>
</dbReference>
<dbReference type="Pfam" id="PF00652">
    <property type="entry name" value="Ricin_B_lectin"/>
    <property type="match status" value="1"/>
</dbReference>
<dbReference type="SUPFAM" id="SSF49695">
    <property type="entry name" value="gamma-Crystallin-like"/>
    <property type="match status" value="3"/>
</dbReference>
<feature type="compositionally biased region" description="Basic and acidic residues" evidence="3">
    <location>
        <begin position="436"/>
        <end position="448"/>
    </location>
</feature>
<feature type="region of interest" description="Disordered" evidence="3">
    <location>
        <begin position="242"/>
        <end position="310"/>
    </location>
</feature>
<dbReference type="Gene3D" id="2.80.10.50">
    <property type="match status" value="1"/>
</dbReference>
<gene>
    <name evidence="5" type="ORF">MATL_G00200100</name>
</gene>
<feature type="region of interest" description="Disordered" evidence="3">
    <location>
        <begin position="30"/>
        <end position="61"/>
    </location>
</feature>
<dbReference type="Pfam" id="PF00030">
    <property type="entry name" value="Crystall"/>
    <property type="match status" value="6"/>
</dbReference>
<feature type="compositionally biased region" description="Basic and acidic residues" evidence="3">
    <location>
        <begin position="369"/>
        <end position="386"/>
    </location>
</feature>
<dbReference type="PANTHER" id="PTHR11818:SF2">
    <property type="entry name" value="BETA_GAMMA CRYSTALLIN DOMAIN-CONTAINING PROTEIN 1"/>
    <property type="match status" value="1"/>
</dbReference>
<feature type="region of interest" description="Disordered" evidence="3">
    <location>
        <begin position="1145"/>
        <end position="1183"/>
    </location>
</feature>
<dbReference type="InterPro" id="IPR001064">
    <property type="entry name" value="Beta/gamma_crystallin"/>
</dbReference>
<feature type="domain" description="Beta/gamma crystallin 'Greek key'" evidence="4">
    <location>
        <begin position="1768"/>
        <end position="1810"/>
    </location>
</feature>
<dbReference type="Proteomes" id="UP001046870">
    <property type="component" value="Chromosome 18"/>
</dbReference>
<dbReference type="OrthoDB" id="9895617at2759"/>
<feature type="domain" description="Beta/gamma crystallin 'Greek key'" evidence="4">
    <location>
        <begin position="1878"/>
        <end position="1920"/>
    </location>
</feature>
<feature type="region of interest" description="Disordered" evidence="3">
    <location>
        <begin position="623"/>
        <end position="787"/>
    </location>
</feature>
<dbReference type="InterPro" id="IPR011024">
    <property type="entry name" value="G_crystallin-like"/>
</dbReference>
<dbReference type="InterPro" id="IPR000772">
    <property type="entry name" value="Ricin_B_lectin"/>
</dbReference>
<feature type="compositionally biased region" description="Acidic residues" evidence="3">
    <location>
        <begin position="358"/>
        <end position="368"/>
    </location>
</feature>
<feature type="region of interest" description="Disordered" evidence="3">
    <location>
        <begin position="467"/>
        <end position="530"/>
    </location>
</feature>
<feature type="region of interest" description="Disordered" evidence="3">
    <location>
        <begin position="400"/>
        <end position="448"/>
    </location>
</feature>
<feature type="compositionally biased region" description="Polar residues" evidence="3">
    <location>
        <begin position="471"/>
        <end position="481"/>
    </location>
</feature>
<feature type="compositionally biased region" description="Low complexity" evidence="3">
    <location>
        <begin position="1470"/>
        <end position="1482"/>
    </location>
</feature>
<dbReference type="EMBL" id="JAFDVH010000018">
    <property type="protein sequence ID" value="KAG7460565.1"/>
    <property type="molecule type" value="Genomic_DNA"/>
</dbReference>
<feature type="domain" description="Beta/gamma crystallin 'Greek key'" evidence="4">
    <location>
        <begin position="1669"/>
        <end position="1721"/>
    </location>
</feature>
<evidence type="ECO:0000259" key="4">
    <source>
        <dbReference type="PROSITE" id="PS50915"/>
    </source>
</evidence>
<evidence type="ECO:0000256" key="1">
    <source>
        <dbReference type="ARBA" id="ARBA00009646"/>
    </source>
</evidence>
<dbReference type="Gene3D" id="2.60.20.10">
    <property type="entry name" value="Crystallins"/>
    <property type="match status" value="6"/>
</dbReference>
<proteinExistence type="inferred from homology"/>
<dbReference type="SUPFAM" id="SSF50370">
    <property type="entry name" value="Ricin B-like lectins"/>
    <property type="match status" value="1"/>
</dbReference>
<feature type="domain" description="Beta/gamma crystallin 'Greek key'" evidence="4">
    <location>
        <begin position="2150"/>
        <end position="2191"/>
    </location>
</feature>
<comment type="similarity">
    <text evidence="1">Belongs to the beta/gamma-crystallin family.</text>
</comment>
<feature type="region of interest" description="Disordered" evidence="3">
    <location>
        <begin position="1404"/>
        <end position="1482"/>
    </location>
</feature>
<evidence type="ECO:0000256" key="2">
    <source>
        <dbReference type="ARBA" id="ARBA00022737"/>
    </source>
</evidence>
<feature type="compositionally biased region" description="Basic and acidic residues" evidence="3">
    <location>
        <begin position="640"/>
        <end position="657"/>
    </location>
</feature>
<feature type="compositionally biased region" description="Basic and acidic residues" evidence="3">
    <location>
        <begin position="771"/>
        <end position="787"/>
    </location>
</feature>
<feature type="domain" description="Beta/gamma crystallin 'Greek key'" evidence="4">
    <location>
        <begin position="1629"/>
        <end position="1668"/>
    </location>
</feature>
<keyword evidence="2" id="KW-0677">Repeat</keyword>
<feature type="compositionally biased region" description="Polar residues" evidence="3">
    <location>
        <begin position="1166"/>
        <end position="1180"/>
    </location>
</feature>
<dbReference type="PROSITE" id="PS50231">
    <property type="entry name" value="RICIN_B_LECTIN"/>
    <property type="match status" value="1"/>
</dbReference>
<feature type="region of interest" description="Disordered" evidence="3">
    <location>
        <begin position="329"/>
        <end position="386"/>
    </location>
</feature>
<feature type="compositionally biased region" description="Basic and acidic residues" evidence="3">
    <location>
        <begin position="407"/>
        <end position="427"/>
    </location>
</feature>
<feature type="region of interest" description="Disordered" evidence="3">
    <location>
        <begin position="96"/>
        <end position="145"/>
    </location>
</feature>
<evidence type="ECO:0000256" key="3">
    <source>
        <dbReference type="SAM" id="MobiDB-lite"/>
    </source>
</evidence>
<feature type="domain" description="Beta/gamma crystallin 'Greek key'" evidence="4">
    <location>
        <begin position="2109"/>
        <end position="2149"/>
    </location>
</feature>
<evidence type="ECO:0000313" key="5">
    <source>
        <dbReference type="EMBL" id="KAG7460565.1"/>
    </source>
</evidence>
<organism evidence="5 6">
    <name type="scientific">Megalops atlanticus</name>
    <name type="common">Tarpon</name>
    <name type="synonym">Clupea gigantea</name>
    <dbReference type="NCBI Taxonomy" id="7932"/>
    <lineage>
        <taxon>Eukaryota</taxon>
        <taxon>Metazoa</taxon>
        <taxon>Chordata</taxon>
        <taxon>Craniata</taxon>
        <taxon>Vertebrata</taxon>
        <taxon>Euteleostomi</taxon>
        <taxon>Actinopterygii</taxon>
        <taxon>Neopterygii</taxon>
        <taxon>Teleostei</taxon>
        <taxon>Elopiformes</taxon>
        <taxon>Megalopidae</taxon>
        <taxon>Megalops</taxon>
    </lineage>
</organism>
<evidence type="ECO:0000313" key="6">
    <source>
        <dbReference type="Proteomes" id="UP001046870"/>
    </source>
</evidence>
<dbReference type="SMART" id="SM00458">
    <property type="entry name" value="RICIN"/>
    <property type="match status" value="1"/>
</dbReference>